<evidence type="ECO:0000256" key="2">
    <source>
        <dbReference type="ARBA" id="ARBA00022603"/>
    </source>
</evidence>
<accession>A0A844B8B9</accession>
<dbReference type="Gene3D" id="3.90.120.10">
    <property type="entry name" value="DNA Methylase, subunit A, domain 2"/>
    <property type="match status" value="1"/>
</dbReference>
<dbReference type="PANTHER" id="PTHR10629:SF52">
    <property type="entry name" value="DNA (CYTOSINE-5)-METHYLTRANSFERASE 1"/>
    <property type="match status" value="1"/>
</dbReference>
<evidence type="ECO:0000256" key="4">
    <source>
        <dbReference type="ARBA" id="ARBA00022691"/>
    </source>
</evidence>
<keyword evidence="4 7" id="KW-0949">S-adenosyl-L-methionine</keyword>
<dbReference type="Proteomes" id="UP000466730">
    <property type="component" value="Unassembled WGS sequence"/>
</dbReference>
<comment type="caution">
    <text evidence="8">The sequence shown here is derived from an EMBL/GenBank/DDBJ whole genome shotgun (WGS) entry which is preliminary data.</text>
</comment>
<keyword evidence="3 7" id="KW-0808">Transferase</keyword>
<evidence type="ECO:0000256" key="1">
    <source>
        <dbReference type="ARBA" id="ARBA00011975"/>
    </source>
</evidence>
<name>A0A844B8B9_9RHOB</name>
<reference evidence="8 9" key="1">
    <citation type="submission" date="2019-11" db="EMBL/GenBank/DDBJ databases">
        <title>Draft Whole-Genome sequence of the marine photosynthetic bacterium Rhodovulum strictum DSM 11289.</title>
        <authorList>
            <person name="Kyndt J.A."/>
            <person name="Meyer T.E."/>
        </authorList>
    </citation>
    <scope>NUCLEOTIDE SEQUENCE [LARGE SCALE GENOMIC DNA]</scope>
    <source>
        <strain evidence="8 9">DSM 11289</strain>
    </source>
</reference>
<evidence type="ECO:0000313" key="8">
    <source>
        <dbReference type="EMBL" id="MRH22531.1"/>
    </source>
</evidence>
<dbReference type="GO" id="GO:0003677">
    <property type="term" value="F:DNA binding"/>
    <property type="evidence" value="ECO:0007669"/>
    <property type="project" value="TreeGrafter"/>
</dbReference>
<protein>
    <recommendedName>
        <fullName evidence="1">DNA (cytosine-5-)-methyltransferase</fullName>
        <ecNumber evidence="1">2.1.1.37</ecNumber>
    </recommendedName>
</protein>
<dbReference type="EMBL" id="WJPO01000032">
    <property type="protein sequence ID" value="MRH22531.1"/>
    <property type="molecule type" value="Genomic_DNA"/>
</dbReference>
<evidence type="ECO:0000256" key="3">
    <source>
        <dbReference type="ARBA" id="ARBA00022679"/>
    </source>
</evidence>
<keyword evidence="2 7" id="KW-0489">Methyltransferase</keyword>
<dbReference type="InterPro" id="IPR029063">
    <property type="entry name" value="SAM-dependent_MTases_sf"/>
</dbReference>
<dbReference type="PROSITE" id="PS51679">
    <property type="entry name" value="SAM_MT_C5"/>
    <property type="match status" value="1"/>
</dbReference>
<dbReference type="Gene3D" id="3.40.50.150">
    <property type="entry name" value="Vaccinia Virus protein VP39"/>
    <property type="match status" value="1"/>
</dbReference>
<keyword evidence="9" id="KW-1185">Reference proteome</keyword>
<dbReference type="EC" id="2.1.1.37" evidence="1"/>
<dbReference type="GO" id="GO:0044027">
    <property type="term" value="P:negative regulation of gene expression via chromosomal CpG island methylation"/>
    <property type="evidence" value="ECO:0007669"/>
    <property type="project" value="TreeGrafter"/>
</dbReference>
<dbReference type="InterPro" id="IPR001525">
    <property type="entry name" value="C5_MeTfrase"/>
</dbReference>
<dbReference type="GO" id="GO:0009307">
    <property type="term" value="P:DNA restriction-modification system"/>
    <property type="evidence" value="ECO:0007669"/>
    <property type="project" value="UniProtKB-KW"/>
</dbReference>
<keyword evidence="5" id="KW-0680">Restriction system</keyword>
<dbReference type="GO" id="GO:0003886">
    <property type="term" value="F:DNA (cytosine-5-)-methyltransferase activity"/>
    <property type="evidence" value="ECO:0007669"/>
    <property type="project" value="UniProtKB-EC"/>
</dbReference>
<sequence>MSLPRIPDIIRERVCLSTMSAICLLASASGPGIQPETRIREAPDLPATFGIVDLFAGPGGLGEGFASLDVGGHAPFRIGISVEKEASAHRTLTLRAFLRAHQARHGALPKAFIDFHAGLIPEPDWSEVDAAAWQHATAEAQCLELGTEPAAAAIDHAIGALRREFDDTILIGGPPCQAYSLVGRARAKGKVGYVPEEDERHYLFREYIRVLDRLRPAAFVMENVKGMLSSTVESRLVFEMLMEDLASLGTGRGHHYEMRAIRVADGRASLQEAAQPSDFIVRAEEWGVPQRRHRVIIVGLRSDLADRATGTSVPVSGVTRTVDDAIGMMPELRSGLSRGLDDPASWRREVVEAARLLAGIHRGKEDGPLRDVFSAVARGLKNGLLAPRLSARRSEGYGTSNDELLAWLERPALRGFAQHETRGHMPSDLGRYLFAAVFGAVRGYSPKAADFPLALSPDHRNWHSGVFNDRFRVQLAGEPSTTVTSHISKDGHYFIHPDPMQCRSLTVREAARLQTFPDDYLFLGNRTQQYVQVGNAVPPFLATQIASLLRASLTKADTLGA</sequence>
<feature type="active site" evidence="7">
    <location>
        <position position="176"/>
    </location>
</feature>
<dbReference type="AlphaFoldDB" id="A0A844B8B9"/>
<evidence type="ECO:0000256" key="6">
    <source>
        <dbReference type="ARBA" id="ARBA00047422"/>
    </source>
</evidence>
<dbReference type="PANTHER" id="PTHR10629">
    <property type="entry name" value="CYTOSINE-SPECIFIC METHYLTRANSFERASE"/>
    <property type="match status" value="1"/>
</dbReference>
<gene>
    <name evidence="8" type="ORF">GH815_16260</name>
</gene>
<comment type="catalytic activity">
    <reaction evidence="6">
        <text>a 2'-deoxycytidine in DNA + S-adenosyl-L-methionine = a 5-methyl-2'-deoxycytidine in DNA + S-adenosyl-L-homocysteine + H(+)</text>
        <dbReference type="Rhea" id="RHEA:13681"/>
        <dbReference type="Rhea" id="RHEA-COMP:11369"/>
        <dbReference type="Rhea" id="RHEA-COMP:11370"/>
        <dbReference type="ChEBI" id="CHEBI:15378"/>
        <dbReference type="ChEBI" id="CHEBI:57856"/>
        <dbReference type="ChEBI" id="CHEBI:59789"/>
        <dbReference type="ChEBI" id="CHEBI:85452"/>
        <dbReference type="ChEBI" id="CHEBI:85454"/>
        <dbReference type="EC" id="2.1.1.37"/>
    </reaction>
</comment>
<dbReference type="SUPFAM" id="SSF53335">
    <property type="entry name" value="S-adenosyl-L-methionine-dependent methyltransferases"/>
    <property type="match status" value="1"/>
</dbReference>
<evidence type="ECO:0000256" key="7">
    <source>
        <dbReference type="PROSITE-ProRule" id="PRU01016"/>
    </source>
</evidence>
<proteinExistence type="inferred from homology"/>
<comment type="similarity">
    <text evidence="7">Belongs to the class I-like SAM-binding methyltransferase superfamily. C5-methyltransferase family.</text>
</comment>
<evidence type="ECO:0000313" key="9">
    <source>
        <dbReference type="Proteomes" id="UP000466730"/>
    </source>
</evidence>
<dbReference type="Pfam" id="PF00145">
    <property type="entry name" value="DNA_methylase"/>
    <property type="match status" value="2"/>
</dbReference>
<dbReference type="PRINTS" id="PR00105">
    <property type="entry name" value="C5METTRFRASE"/>
</dbReference>
<dbReference type="GO" id="GO:0032259">
    <property type="term" value="P:methylation"/>
    <property type="evidence" value="ECO:0007669"/>
    <property type="project" value="UniProtKB-KW"/>
</dbReference>
<evidence type="ECO:0000256" key="5">
    <source>
        <dbReference type="ARBA" id="ARBA00022747"/>
    </source>
</evidence>
<organism evidence="8 9">
    <name type="scientific">Rhodovulum strictum</name>
    <dbReference type="NCBI Taxonomy" id="58314"/>
    <lineage>
        <taxon>Bacteria</taxon>
        <taxon>Pseudomonadati</taxon>
        <taxon>Pseudomonadota</taxon>
        <taxon>Alphaproteobacteria</taxon>
        <taxon>Rhodobacterales</taxon>
        <taxon>Paracoccaceae</taxon>
        <taxon>Rhodovulum</taxon>
    </lineage>
</organism>
<dbReference type="InterPro" id="IPR050390">
    <property type="entry name" value="C5-Methyltransferase"/>
</dbReference>